<proteinExistence type="predicted"/>
<evidence type="ECO:0000256" key="3">
    <source>
        <dbReference type="ARBA" id="ARBA00012438"/>
    </source>
</evidence>
<evidence type="ECO:0000313" key="17">
    <source>
        <dbReference type="Proteomes" id="UP001181355"/>
    </source>
</evidence>
<dbReference type="GO" id="GO:0005524">
    <property type="term" value="F:ATP binding"/>
    <property type="evidence" value="ECO:0007669"/>
    <property type="project" value="UniProtKB-KW"/>
</dbReference>
<dbReference type="InterPro" id="IPR003594">
    <property type="entry name" value="HATPase_dom"/>
</dbReference>
<dbReference type="PANTHER" id="PTHR45436:SF14">
    <property type="entry name" value="SENSOR PROTEIN QSEC"/>
    <property type="match status" value="1"/>
</dbReference>
<dbReference type="CDD" id="cd00082">
    <property type="entry name" value="HisKA"/>
    <property type="match status" value="1"/>
</dbReference>
<evidence type="ECO:0000256" key="5">
    <source>
        <dbReference type="ARBA" id="ARBA00022679"/>
    </source>
</evidence>
<dbReference type="Gene3D" id="1.20.5.1040">
    <property type="entry name" value="Sensor protein qsec"/>
    <property type="match status" value="1"/>
</dbReference>
<sequence length="460" mass="51298">MRPTSSPSMQKRLTLILLTALSLIWVLTTLLVWRDASHETDEILDGHLAQAAALLVVQQASDFVDQEQSIKTPLLHQDAPRVMYQVFHEGKLSLRSENAPRTAILPLHSTAKPSYSNIRFEQNDWRLFATQGAEQDVVVYVAEKQSARAEILHALMRSLTLPMLLALPLLALSIWFAVRYGLNPLRELSQHLQTRQAGNLAQISLTTSQQEIEPVLEALNDLLQKNAKLLASEQAFTSNAAHELKTPIAAIRMQAQVAAVAEDQQDRQHALSQLQVACDRANRTIEQLLTLARIEQTGLALDEPINFADLVREALSEMAIAAIEKQQQMGFEQQCEPCLTRGNSTLLKILLRNLIDNAVRYCPARANIALSLTCNEQELHFQIEDDGPGLSETELQKIGERFYRVLGNEASGTGLGWSIIRRIAEVHQIQVAIARAKPEGGLRIELKLPAQTQQNRSSLH</sequence>
<dbReference type="Pfam" id="PF00512">
    <property type="entry name" value="HisKA"/>
    <property type="match status" value="1"/>
</dbReference>
<dbReference type="InterPro" id="IPR036097">
    <property type="entry name" value="HisK_dim/P_sf"/>
</dbReference>
<dbReference type="SUPFAM" id="SSF47384">
    <property type="entry name" value="Homodimeric domain of signal transducing histidine kinase"/>
    <property type="match status" value="1"/>
</dbReference>
<keyword evidence="9 16" id="KW-0067">ATP-binding</keyword>
<feature type="domain" description="HAMP" evidence="15">
    <location>
        <begin position="179"/>
        <end position="231"/>
    </location>
</feature>
<dbReference type="InterPro" id="IPR004358">
    <property type="entry name" value="Sig_transdc_His_kin-like_C"/>
</dbReference>
<evidence type="ECO:0000256" key="10">
    <source>
        <dbReference type="ARBA" id="ARBA00022989"/>
    </source>
</evidence>
<evidence type="ECO:0000256" key="1">
    <source>
        <dbReference type="ARBA" id="ARBA00000085"/>
    </source>
</evidence>
<keyword evidence="6 13" id="KW-0812">Transmembrane</keyword>
<accession>A0ABY9RFM6</accession>
<dbReference type="Gene3D" id="1.10.287.130">
    <property type="match status" value="1"/>
</dbReference>
<dbReference type="SMART" id="SM00388">
    <property type="entry name" value="HisKA"/>
    <property type="match status" value="1"/>
</dbReference>
<comment type="subcellular location">
    <subcellularLocation>
        <location evidence="2">Membrane</location>
        <topology evidence="2">Multi-pass membrane protein</topology>
    </subcellularLocation>
</comment>
<dbReference type="SUPFAM" id="SSF55874">
    <property type="entry name" value="ATPase domain of HSP90 chaperone/DNA topoisomerase II/histidine kinase"/>
    <property type="match status" value="1"/>
</dbReference>
<dbReference type="EMBL" id="CP133720">
    <property type="protein sequence ID" value="WMW80033.1"/>
    <property type="molecule type" value="Genomic_DNA"/>
</dbReference>
<evidence type="ECO:0000256" key="7">
    <source>
        <dbReference type="ARBA" id="ARBA00022741"/>
    </source>
</evidence>
<protein>
    <recommendedName>
        <fullName evidence="3">histidine kinase</fullName>
        <ecNumber evidence="3">2.7.13.3</ecNumber>
    </recommendedName>
</protein>
<feature type="transmembrane region" description="Helical" evidence="13">
    <location>
        <begin position="159"/>
        <end position="178"/>
    </location>
</feature>
<dbReference type="InterPro" id="IPR013727">
    <property type="entry name" value="2CSK_N"/>
</dbReference>
<keyword evidence="12 13" id="KW-0472">Membrane</keyword>
<evidence type="ECO:0000256" key="2">
    <source>
        <dbReference type="ARBA" id="ARBA00004141"/>
    </source>
</evidence>
<dbReference type="PANTHER" id="PTHR45436">
    <property type="entry name" value="SENSOR HISTIDINE KINASE YKOH"/>
    <property type="match status" value="1"/>
</dbReference>
<keyword evidence="17" id="KW-1185">Reference proteome</keyword>
<dbReference type="InterPro" id="IPR003661">
    <property type="entry name" value="HisK_dim/P_dom"/>
</dbReference>
<evidence type="ECO:0000256" key="11">
    <source>
        <dbReference type="ARBA" id="ARBA00023012"/>
    </source>
</evidence>
<dbReference type="InterPro" id="IPR003660">
    <property type="entry name" value="HAMP_dom"/>
</dbReference>
<keyword evidence="10 13" id="KW-1133">Transmembrane helix</keyword>
<evidence type="ECO:0000256" key="9">
    <source>
        <dbReference type="ARBA" id="ARBA00022840"/>
    </source>
</evidence>
<keyword evidence="7" id="KW-0547">Nucleotide-binding</keyword>
<evidence type="ECO:0000256" key="12">
    <source>
        <dbReference type="ARBA" id="ARBA00023136"/>
    </source>
</evidence>
<evidence type="ECO:0000256" key="8">
    <source>
        <dbReference type="ARBA" id="ARBA00022777"/>
    </source>
</evidence>
<keyword evidence="5" id="KW-0808">Transferase</keyword>
<evidence type="ECO:0000313" key="16">
    <source>
        <dbReference type="EMBL" id="WMW80033.1"/>
    </source>
</evidence>
<dbReference type="Pfam" id="PF02518">
    <property type="entry name" value="HATPase_c"/>
    <property type="match status" value="1"/>
</dbReference>
<dbReference type="Pfam" id="PF08521">
    <property type="entry name" value="2CSK_N"/>
    <property type="match status" value="1"/>
</dbReference>
<keyword evidence="11" id="KW-0902">Two-component regulatory system</keyword>
<evidence type="ECO:0000259" key="15">
    <source>
        <dbReference type="PROSITE" id="PS50885"/>
    </source>
</evidence>
<comment type="catalytic activity">
    <reaction evidence="1">
        <text>ATP + protein L-histidine = ADP + protein N-phospho-L-histidine.</text>
        <dbReference type="EC" id="2.7.13.3"/>
    </reaction>
</comment>
<dbReference type="RefSeq" id="WP_309481526.1">
    <property type="nucleotide sequence ID" value="NZ_CP133720.1"/>
</dbReference>
<reference evidence="16" key="1">
    <citation type="submission" date="2023-09" db="EMBL/GenBank/DDBJ databases">
        <title>Undibacterium sp. 20NA77.5 isolated from freshwater.</title>
        <authorList>
            <person name="Le V."/>
            <person name="Ko S.-R."/>
            <person name="Ahn C.-Y."/>
            <person name="Oh H.-M."/>
        </authorList>
    </citation>
    <scope>NUCLEOTIDE SEQUENCE</scope>
    <source>
        <strain evidence="16">20NA77.5</strain>
    </source>
</reference>
<dbReference type="EC" id="2.7.13.3" evidence="3"/>
<dbReference type="InterPro" id="IPR036890">
    <property type="entry name" value="HATPase_C_sf"/>
</dbReference>
<dbReference type="InterPro" id="IPR050428">
    <property type="entry name" value="TCS_sensor_his_kinase"/>
</dbReference>
<evidence type="ECO:0000259" key="14">
    <source>
        <dbReference type="PROSITE" id="PS50109"/>
    </source>
</evidence>
<feature type="transmembrane region" description="Helical" evidence="13">
    <location>
        <begin position="12"/>
        <end position="33"/>
    </location>
</feature>
<dbReference type="InterPro" id="IPR005467">
    <property type="entry name" value="His_kinase_dom"/>
</dbReference>
<feature type="domain" description="Histidine kinase" evidence="14">
    <location>
        <begin position="239"/>
        <end position="452"/>
    </location>
</feature>
<keyword evidence="8" id="KW-0418">Kinase</keyword>
<evidence type="ECO:0000256" key="4">
    <source>
        <dbReference type="ARBA" id="ARBA00022553"/>
    </source>
</evidence>
<dbReference type="Proteomes" id="UP001181355">
    <property type="component" value="Chromosome"/>
</dbReference>
<evidence type="ECO:0000256" key="6">
    <source>
        <dbReference type="ARBA" id="ARBA00022692"/>
    </source>
</evidence>
<gene>
    <name evidence="16" type="ORF">RF679_15475</name>
</gene>
<dbReference type="Gene3D" id="3.30.565.10">
    <property type="entry name" value="Histidine kinase-like ATPase, C-terminal domain"/>
    <property type="match status" value="1"/>
</dbReference>
<organism evidence="16 17">
    <name type="scientific">Undibacterium cyanobacteriorum</name>
    <dbReference type="NCBI Taxonomy" id="3073561"/>
    <lineage>
        <taxon>Bacteria</taxon>
        <taxon>Pseudomonadati</taxon>
        <taxon>Pseudomonadota</taxon>
        <taxon>Betaproteobacteria</taxon>
        <taxon>Burkholderiales</taxon>
        <taxon>Oxalobacteraceae</taxon>
        <taxon>Undibacterium</taxon>
    </lineage>
</organism>
<dbReference type="SMART" id="SM00387">
    <property type="entry name" value="HATPase_c"/>
    <property type="match status" value="1"/>
</dbReference>
<dbReference type="PROSITE" id="PS50885">
    <property type="entry name" value="HAMP"/>
    <property type="match status" value="1"/>
</dbReference>
<evidence type="ECO:0000256" key="13">
    <source>
        <dbReference type="SAM" id="Phobius"/>
    </source>
</evidence>
<keyword evidence="4" id="KW-0597">Phosphoprotein</keyword>
<name>A0ABY9RFM6_9BURK</name>
<dbReference type="PROSITE" id="PS50109">
    <property type="entry name" value="HIS_KIN"/>
    <property type="match status" value="1"/>
</dbReference>
<dbReference type="PRINTS" id="PR00344">
    <property type="entry name" value="BCTRLSENSOR"/>
</dbReference>